<name>A0A2P7EED2_9SYNE</name>
<evidence type="ECO:0000313" key="3">
    <source>
        <dbReference type="Proteomes" id="UP000240206"/>
    </source>
</evidence>
<dbReference type="Proteomes" id="UP000240206">
    <property type="component" value="Unassembled WGS sequence"/>
</dbReference>
<feature type="region of interest" description="Disordered" evidence="1">
    <location>
        <begin position="257"/>
        <end position="283"/>
    </location>
</feature>
<dbReference type="RefSeq" id="WP_106499963.1">
    <property type="nucleotide sequence ID" value="NZ_PXVC01000027.1"/>
</dbReference>
<dbReference type="EMBL" id="PXVC01000027">
    <property type="protein sequence ID" value="PSI01577.1"/>
    <property type="molecule type" value="Genomic_DNA"/>
</dbReference>
<keyword evidence="3" id="KW-1185">Reference proteome</keyword>
<proteinExistence type="predicted"/>
<gene>
    <name evidence="2" type="ORF">C7K08_07165</name>
</gene>
<reference evidence="3" key="1">
    <citation type="submission" date="2018-03" db="EMBL/GenBank/DDBJ databases">
        <title>Ecological and genomic features of two cosmopolitan and abundant freshwater picocyanobacteria.</title>
        <authorList>
            <person name="Cabello-Yeves P.J."/>
            <person name="Picazo A."/>
            <person name="Camacho A."/>
            <person name="Callieri C."/>
            <person name="Rosselli R."/>
            <person name="Roda-Garcia J."/>
            <person name="Coutinho F.H."/>
            <person name="Rodriguez-Valera F."/>
        </authorList>
    </citation>
    <scope>NUCLEOTIDE SEQUENCE [LARGE SCALE GENOMIC DNA]</scope>
    <source>
        <strain evidence="3">Tous</strain>
    </source>
</reference>
<dbReference type="AlphaFoldDB" id="A0A2P7EED2"/>
<organism evidence="2 3">
    <name type="scientific">Synechococcus lacustris str. Tous</name>
    <dbReference type="NCBI Taxonomy" id="1910958"/>
    <lineage>
        <taxon>Bacteria</taxon>
        <taxon>Bacillati</taxon>
        <taxon>Cyanobacteriota</taxon>
        <taxon>Cyanophyceae</taxon>
        <taxon>Synechococcales</taxon>
        <taxon>Synechococcaceae</taxon>
        <taxon>Synechococcus</taxon>
    </lineage>
</organism>
<evidence type="ECO:0000313" key="2">
    <source>
        <dbReference type="EMBL" id="PSI01577.1"/>
    </source>
</evidence>
<protein>
    <submittedName>
        <fullName evidence="2">Uncharacterized protein</fullName>
    </submittedName>
</protein>
<comment type="caution">
    <text evidence="2">The sequence shown here is derived from an EMBL/GenBank/DDBJ whole genome shotgun (WGS) entry which is preliminary data.</text>
</comment>
<sequence>MNHINNPLLGRQIGEVYKWLCFLNYICLKSDKSFANRLDDIQYVLEAVSSNKDRDISETAVWWERYYENEDCNEFGVNLIKNIRKAGRESRLSIAAHKWKSLSFYFAEFRGLAISLRSARDSAEHQVSQGENEDLFMSLYAAVALRIFEISKLLGPLVEEIALSNPDEVTRFGLRIVTASESELQKYKELSQLVLAPVSPSLPSNYTREDSSESSASIITDLLDESEGRILEQFEALREEILVGVDRSRQEIIDVMTHLTSSQQKPASRASDGDGKLHDSLNTLKETPLNRDHLFSELLKLREKIYSTMTSKFDGFEHWHNILQKPIIAEICRSGCRNYDEVKELPGFKTRIIQGNNGFALNEQEQAYTQSINKILSRLQ</sequence>
<evidence type="ECO:0000256" key="1">
    <source>
        <dbReference type="SAM" id="MobiDB-lite"/>
    </source>
</evidence>
<accession>A0A2P7EED2</accession>